<evidence type="ECO:0000259" key="14">
    <source>
        <dbReference type="Pfam" id="PF08264"/>
    </source>
</evidence>
<dbReference type="InterPro" id="IPR002303">
    <property type="entry name" value="Valyl-tRNA_ligase"/>
</dbReference>
<keyword evidence="5 12" id="KW-0547">Nucleotide-binding</keyword>
<dbReference type="FunFam" id="3.40.50.620:FF:000032">
    <property type="entry name" value="Valine--tRNA ligase"/>
    <property type="match status" value="1"/>
</dbReference>
<dbReference type="SUPFAM" id="SSF50677">
    <property type="entry name" value="ValRS/IleRS/LeuRS editing domain"/>
    <property type="match status" value="1"/>
</dbReference>
<dbReference type="InterPro" id="IPR013155">
    <property type="entry name" value="M/V/L/I-tRNA-synth_anticd-bd"/>
</dbReference>
<organism evidence="16 17">
    <name type="scientific">Alkalibacter rhizosphaerae</name>
    <dbReference type="NCBI Taxonomy" id="2815577"/>
    <lineage>
        <taxon>Bacteria</taxon>
        <taxon>Bacillati</taxon>
        <taxon>Bacillota</taxon>
        <taxon>Clostridia</taxon>
        <taxon>Eubacteriales</taxon>
        <taxon>Eubacteriaceae</taxon>
        <taxon>Alkalibacter</taxon>
    </lineage>
</organism>
<dbReference type="KEGG" id="alka:J0B03_11955"/>
<evidence type="ECO:0000256" key="3">
    <source>
        <dbReference type="ARBA" id="ARBA00022490"/>
    </source>
</evidence>
<dbReference type="RefSeq" id="WP_207299821.1">
    <property type="nucleotide sequence ID" value="NZ_CP071444.1"/>
</dbReference>
<keyword evidence="3 12" id="KW-0963">Cytoplasm</keyword>
<dbReference type="Pfam" id="PF08264">
    <property type="entry name" value="Anticodon_1"/>
    <property type="match status" value="1"/>
</dbReference>
<keyword evidence="4 12" id="KW-0436">Ligase</keyword>
<dbReference type="PROSITE" id="PS00178">
    <property type="entry name" value="AA_TRNA_LIGASE_I"/>
    <property type="match status" value="1"/>
</dbReference>
<comment type="catalytic activity">
    <reaction evidence="10 12">
        <text>tRNA(Val) + L-valine + ATP = L-valyl-tRNA(Val) + AMP + diphosphate</text>
        <dbReference type="Rhea" id="RHEA:10704"/>
        <dbReference type="Rhea" id="RHEA-COMP:9672"/>
        <dbReference type="Rhea" id="RHEA-COMP:9708"/>
        <dbReference type="ChEBI" id="CHEBI:30616"/>
        <dbReference type="ChEBI" id="CHEBI:33019"/>
        <dbReference type="ChEBI" id="CHEBI:57762"/>
        <dbReference type="ChEBI" id="CHEBI:78442"/>
        <dbReference type="ChEBI" id="CHEBI:78537"/>
        <dbReference type="ChEBI" id="CHEBI:456215"/>
        <dbReference type="EC" id="6.1.1.9"/>
    </reaction>
</comment>
<reference evidence="16" key="1">
    <citation type="submission" date="2021-03" db="EMBL/GenBank/DDBJ databases">
        <title>Alkalibacter marinus sp. nov., isolated from tidal flat sediment.</title>
        <authorList>
            <person name="Namirimu T."/>
            <person name="Yang J.-A."/>
            <person name="Yang S.-H."/>
            <person name="Kim Y.-J."/>
            <person name="Kwon K.K."/>
        </authorList>
    </citation>
    <scope>NUCLEOTIDE SEQUENCE</scope>
    <source>
        <strain evidence="16">ES005</strain>
    </source>
</reference>
<comment type="domain">
    <text evidence="12">The C-terminal coiled-coil domain is crucial for aminoacylation activity.</text>
</comment>
<dbReference type="GO" id="GO:0006438">
    <property type="term" value="P:valyl-tRNA aminoacylation"/>
    <property type="evidence" value="ECO:0007669"/>
    <property type="project" value="UniProtKB-UniRule"/>
</dbReference>
<evidence type="ECO:0000256" key="7">
    <source>
        <dbReference type="ARBA" id="ARBA00022917"/>
    </source>
</evidence>
<dbReference type="PANTHER" id="PTHR11946">
    <property type="entry name" value="VALYL-TRNA SYNTHETASES"/>
    <property type="match status" value="1"/>
</dbReference>
<dbReference type="PRINTS" id="PR00986">
    <property type="entry name" value="TRNASYNTHVAL"/>
</dbReference>
<dbReference type="SUPFAM" id="SSF52374">
    <property type="entry name" value="Nucleotidylyl transferase"/>
    <property type="match status" value="1"/>
</dbReference>
<dbReference type="PANTHER" id="PTHR11946:SF93">
    <property type="entry name" value="VALINE--TRNA LIGASE, CHLOROPLASTIC_MITOCHONDRIAL 2"/>
    <property type="match status" value="1"/>
</dbReference>
<comment type="similarity">
    <text evidence="11 12">Belongs to the class-I aminoacyl-tRNA synthetase family. ValS type 1 subfamily.</text>
</comment>
<dbReference type="InterPro" id="IPR033705">
    <property type="entry name" value="Anticodon_Ia_Val"/>
</dbReference>
<evidence type="ECO:0000259" key="13">
    <source>
        <dbReference type="Pfam" id="PF00133"/>
    </source>
</evidence>
<evidence type="ECO:0000256" key="10">
    <source>
        <dbReference type="ARBA" id="ARBA00047552"/>
    </source>
</evidence>
<keyword evidence="17" id="KW-1185">Reference proteome</keyword>
<keyword evidence="8 12" id="KW-0175">Coiled coil</keyword>
<dbReference type="SUPFAM" id="SSF47323">
    <property type="entry name" value="Anticodon-binding domain of a subclass of class I aminoacyl-tRNA synthetases"/>
    <property type="match status" value="1"/>
</dbReference>
<feature type="coiled-coil region" evidence="12">
    <location>
        <begin position="815"/>
        <end position="842"/>
    </location>
</feature>
<dbReference type="Gene3D" id="1.10.287.380">
    <property type="entry name" value="Valyl-tRNA synthetase, C-terminal domain"/>
    <property type="match status" value="1"/>
</dbReference>
<evidence type="ECO:0000313" key="17">
    <source>
        <dbReference type="Proteomes" id="UP000663499"/>
    </source>
</evidence>
<feature type="binding site" evidence="12">
    <location>
        <position position="530"/>
    </location>
    <ligand>
        <name>ATP</name>
        <dbReference type="ChEBI" id="CHEBI:30616"/>
    </ligand>
</feature>
<dbReference type="Proteomes" id="UP000663499">
    <property type="component" value="Chromosome"/>
</dbReference>
<dbReference type="FunFam" id="3.40.50.620:FF:000098">
    <property type="entry name" value="Valine--tRNA ligase"/>
    <property type="match status" value="1"/>
</dbReference>
<dbReference type="InterPro" id="IPR010978">
    <property type="entry name" value="tRNA-bd_arm"/>
</dbReference>
<dbReference type="Pfam" id="PF00133">
    <property type="entry name" value="tRNA-synt_1"/>
    <property type="match status" value="1"/>
</dbReference>
<dbReference type="InterPro" id="IPR009080">
    <property type="entry name" value="tRNAsynth_Ia_anticodon-bd"/>
</dbReference>
<dbReference type="GO" id="GO:0002161">
    <property type="term" value="F:aminoacyl-tRNA deacylase activity"/>
    <property type="evidence" value="ECO:0007669"/>
    <property type="project" value="InterPro"/>
</dbReference>
<protein>
    <recommendedName>
        <fullName evidence="12">Valine--tRNA ligase</fullName>
        <ecNumber evidence="12">6.1.1.9</ecNumber>
    </recommendedName>
    <alternativeName>
        <fullName evidence="12">Valyl-tRNA synthetase</fullName>
        <shortName evidence="12">ValRS</shortName>
    </alternativeName>
</protein>
<evidence type="ECO:0000256" key="4">
    <source>
        <dbReference type="ARBA" id="ARBA00022598"/>
    </source>
</evidence>
<dbReference type="FunFam" id="1.10.730.10:FF:000014">
    <property type="entry name" value="Valine--tRNA ligase"/>
    <property type="match status" value="1"/>
</dbReference>
<dbReference type="NCBIfam" id="TIGR00422">
    <property type="entry name" value="valS"/>
    <property type="match status" value="1"/>
</dbReference>
<dbReference type="EMBL" id="CP071444">
    <property type="protein sequence ID" value="QSX08480.1"/>
    <property type="molecule type" value="Genomic_DNA"/>
</dbReference>
<dbReference type="Gene3D" id="1.10.730.10">
    <property type="entry name" value="Isoleucyl-tRNA Synthetase, Domain 1"/>
    <property type="match status" value="1"/>
</dbReference>
<evidence type="ECO:0000256" key="12">
    <source>
        <dbReference type="HAMAP-Rule" id="MF_02004"/>
    </source>
</evidence>
<dbReference type="AlphaFoldDB" id="A0A974XH11"/>
<dbReference type="NCBIfam" id="NF004349">
    <property type="entry name" value="PRK05729.1"/>
    <property type="match status" value="1"/>
</dbReference>
<sequence length="882" mass="101364">MINRTLSKSYNPGDFEDEIYRFWEEKGYFKPEVHPDGKPYTIVMPPPNITGQLHLGHAFDGTLQDIIIRWKRMQGFSALWLPGTDHASIATEVKVVEKIKEEEGKGKEDLGREEFLVRAWDWAMVYKKRIAGQFRKLGASCDWDRERFTMDEGCTNAVTETFVRLYEKGLIYQGNRIINWCPDCKTALSDAEVEYEEKAGKLYHVKYPIEGSEEFLIVATTRPETMLGDSGVAVHPDDERYTHLVGKYVILPLMDRRIPIVADDYVDPTFGTGAVKMTPAHDPNDFEVGLRHNLEQIRVLDDSGVLNHLAGKYEGLERYTARTKIVEDLTELGLMEKIEERPHNVGACYRCDTTVEPIISKQWFVDMKPLAEPAIDVVREGTTKFIPDRFSKIYYNWMENIKDWCISRQLWWGHRIPAYYCQDCGAVMVSRTPVQTCDQCDSKNVVQDEDVLDTWFSSALWPFSTLGWPEETPDLNKFYPNNLLVTGFDIIFFWVARMIFSGIEQMGETPFSDVYIHGLIRDGQGRKMSKSLGNGVDPLEVIETFGADPLRFTIVTGNAAGNDIRWNEEKVNANRNFANKIWNATKFVLMHVEGRKVSSIEEQKQHLEPMDRWIISRMNQVAKEVNENLEKYELGIAAQKLYDFMWNEYCDWYIELVKPRLFQGEGPSKEAALATLQEVLETSLRLLHPFMPFITEKLYLSLLEDKSTIMVAAWPVWREDLVYEKEEADMAFVMDGVRGVRNIRAERNVPPSKKLKAVLIPATPEKADIVMANEGSIKTLANLESLTIQKNKDGLDNAAAALLDGGELLIPMDSLIDPKEEMERLQKEKDHLEKEIDRVVKKLANKGFVDKAPEKVVEEERGKEAKYRAMYENVLELMKRFS</sequence>
<evidence type="ECO:0000256" key="8">
    <source>
        <dbReference type="ARBA" id="ARBA00023054"/>
    </source>
</evidence>
<name>A0A974XH11_9FIRM</name>
<dbReference type="FunFam" id="1.10.287.380:FF:000001">
    <property type="entry name" value="Valine--tRNA ligase"/>
    <property type="match status" value="1"/>
</dbReference>
<comment type="domain">
    <text evidence="12">ValRS has two distinct active sites: one for aminoacylation and one for editing. The misactivated threonine is translocated from the active site to the editing site.</text>
</comment>
<dbReference type="InterPro" id="IPR014729">
    <property type="entry name" value="Rossmann-like_a/b/a_fold"/>
</dbReference>
<dbReference type="CDD" id="cd07962">
    <property type="entry name" value="Anticodon_Ia_Val"/>
    <property type="match status" value="1"/>
</dbReference>
<evidence type="ECO:0000256" key="5">
    <source>
        <dbReference type="ARBA" id="ARBA00022741"/>
    </source>
</evidence>
<dbReference type="GO" id="GO:0005524">
    <property type="term" value="F:ATP binding"/>
    <property type="evidence" value="ECO:0007669"/>
    <property type="project" value="UniProtKB-UniRule"/>
</dbReference>
<dbReference type="GO" id="GO:0004832">
    <property type="term" value="F:valine-tRNA ligase activity"/>
    <property type="evidence" value="ECO:0007669"/>
    <property type="project" value="UniProtKB-UniRule"/>
</dbReference>
<dbReference type="InterPro" id="IPR009008">
    <property type="entry name" value="Val/Leu/Ile-tRNA-synth_edit"/>
</dbReference>
<proteinExistence type="inferred from homology"/>
<dbReference type="InterPro" id="IPR002300">
    <property type="entry name" value="aa-tRNA-synth_Ia"/>
</dbReference>
<evidence type="ECO:0000259" key="15">
    <source>
        <dbReference type="Pfam" id="PF10458"/>
    </source>
</evidence>
<evidence type="ECO:0000256" key="2">
    <source>
        <dbReference type="ARBA" id="ARBA00011245"/>
    </source>
</evidence>
<dbReference type="CDD" id="cd00817">
    <property type="entry name" value="ValRS_core"/>
    <property type="match status" value="1"/>
</dbReference>
<dbReference type="SUPFAM" id="SSF46589">
    <property type="entry name" value="tRNA-binding arm"/>
    <property type="match status" value="1"/>
</dbReference>
<keyword evidence="6 12" id="KW-0067">ATP-binding</keyword>
<comment type="subunit">
    <text evidence="2 12">Monomer.</text>
</comment>
<dbReference type="InterPro" id="IPR019499">
    <property type="entry name" value="Val-tRNA_synth_tRNA-bd"/>
</dbReference>
<accession>A0A974XH11</accession>
<evidence type="ECO:0000256" key="1">
    <source>
        <dbReference type="ARBA" id="ARBA00004496"/>
    </source>
</evidence>
<feature type="domain" description="Aminoacyl-tRNA synthetase class Ia" evidence="13">
    <location>
        <begin position="19"/>
        <end position="566"/>
    </location>
</feature>
<feature type="short sequence motif" description="'HIGH' region" evidence="12">
    <location>
        <begin position="47"/>
        <end position="57"/>
    </location>
</feature>
<evidence type="ECO:0000256" key="6">
    <source>
        <dbReference type="ARBA" id="ARBA00022840"/>
    </source>
</evidence>
<feature type="domain" description="Methionyl/Valyl/Leucyl/Isoleucyl-tRNA synthetase anticodon-binding" evidence="14">
    <location>
        <begin position="611"/>
        <end position="758"/>
    </location>
</feature>
<dbReference type="Gene3D" id="3.40.50.620">
    <property type="entry name" value="HUPs"/>
    <property type="match status" value="2"/>
</dbReference>
<gene>
    <name evidence="12" type="primary">valS</name>
    <name evidence="16" type="ORF">J0B03_11955</name>
</gene>
<dbReference type="HAMAP" id="MF_02004">
    <property type="entry name" value="Val_tRNA_synth_type1"/>
    <property type="match status" value="1"/>
</dbReference>
<dbReference type="EC" id="6.1.1.9" evidence="12"/>
<keyword evidence="9 12" id="KW-0030">Aminoacyl-tRNA synthetase</keyword>
<feature type="short sequence motif" description="'KMSKS' region" evidence="12">
    <location>
        <begin position="527"/>
        <end position="531"/>
    </location>
</feature>
<dbReference type="Pfam" id="PF10458">
    <property type="entry name" value="Val_tRNA-synt_C"/>
    <property type="match status" value="1"/>
</dbReference>
<comment type="function">
    <text evidence="12">Catalyzes the attachment of valine to tRNA(Val). As ValRS can inadvertently accommodate and process structurally similar amino acids such as threonine, to avoid such errors, it has a 'posttransfer' editing activity that hydrolyzes mischarged Thr-tRNA(Val) in a tRNA-dependent manner.</text>
</comment>
<evidence type="ECO:0000256" key="11">
    <source>
        <dbReference type="ARBA" id="ARBA00060830"/>
    </source>
</evidence>
<evidence type="ECO:0000313" key="16">
    <source>
        <dbReference type="EMBL" id="QSX08480.1"/>
    </source>
</evidence>
<dbReference type="InterPro" id="IPR037118">
    <property type="entry name" value="Val-tRNA_synth_C_sf"/>
</dbReference>
<evidence type="ECO:0000256" key="9">
    <source>
        <dbReference type="ARBA" id="ARBA00023146"/>
    </source>
</evidence>
<keyword evidence="7 12" id="KW-0648">Protein biosynthesis</keyword>
<comment type="subcellular location">
    <subcellularLocation>
        <location evidence="1 12">Cytoplasm</location>
    </subcellularLocation>
</comment>
<feature type="domain" description="Valyl-tRNA synthetase tRNA-binding arm" evidence="15">
    <location>
        <begin position="819"/>
        <end position="879"/>
    </location>
</feature>
<dbReference type="GO" id="GO:0005829">
    <property type="term" value="C:cytosol"/>
    <property type="evidence" value="ECO:0007669"/>
    <property type="project" value="TreeGrafter"/>
</dbReference>
<dbReference type="InterPro" id="IPR001412">
    <property type="entry name" value="aa-tRNA-synth_I_CS"/>
</dbReference>